<dbReference type="RefSeq" id="WP_381423504.1">
    <property type="nucleotide sequence ID" value="NZ_JBHSDH010000013.1"/>
</dbReference>
<dbReference type="PROSITE" id="PS50893">
    <property type="entry name" value="ABC_TRANSPORTER_2"/>
    <property type="match status" value="1"/>
</dbReference>
<accession>A0ABV8RHI0</accession>
<evidence type="ECO:0000256" key="4">
    <source>
        <dbReference type="ARBA" id="ARBA00022967"/>
    </source>
</evidence>
<evidence type="ECO:0000259" key="6">
    <source>
        <dbReference type="PROSITE" id="PS50893"/>
    </source>
</evidence>
<dbReference type="InterPro" id="IPR017871">
    <property type="entry name" value="ABC_transporter-like_CS"/>
</dbReference>
<name>A0ABV8RHI0_9SPHN</name>
<dbReference type="Pfam" id="PF00005">
    <property type="entry name" value="ABC_tran"/>
    <property type="match status" value="1"/>
</dbReference>
<evidence type="ECO:0000256" key="3">
    <source>
        <dbReference type="ARBA" id="ARBA00022840"/>
    </source>
</evidence>
<evidence type="ECO:0000256" key="5">
    <source>
        <dbReference type="ARBA" id="ARBA00037066"/>
    </source>
</evidence>
<dbReference type="EMBL" id="JBHSDH010000013">
    <property type="protein sequence ID" value="MFC4292644.1"/>
    <property type="molecule type" value="Genomic_DNA"/>
</dbReference>
<comment type="caution">
    <text evidence="7">The sequence shown here is derived from an EMBL/GenBank/DDBJ whole genome shotgun (WGS) entry which is preliminary data.</text>
</comment>
<protein>
    <submittedName>
        <fullName evidence="7">ABC transporter ATP-binding protein</fullName>
    </submittedName>
</protein>
<evidence type="ECO:0000313" key="7">
    <source>
        <dbReference type="EMBL" id="MFC4292644.1"/>
    </source>
</evidence>
<keyword evidence="2" id="KW-0547">Nucleotide-binding</keyword>
<keyword evidence="4" id="KW-1278">Translocase</keyword>
<proteinExistence type="predicted"/>
<feature type="domain" description="ABC transporter" evidence="6">
    <location>
        <begin position="2"/>
        <end position="235"/>
    </location>
</feature>
<dbReference type="GO" id="GO:0005524">
    <property type="term" value="F:ATP binding"/>
    <property type="evidence" value="ECO:0007669"/>
    <property type="project" value="UniProtKB-KW"/>
</dbReference>
<comment type="function">
    <text evidence="5">Part of the ABC transporter complex HmuTUV involved in hemin import. Responsible for energy coupling to the transport system.</text>
</comment>
<dbReference type="Proteomes" id="UP001595887">
    <property type="component" value="Unassembled WGS sequence"/>
</dbReference>
<dbReference type="PROSITE" id="PS00211">
    <property type="entry name" value="ABC_TRANSPORTER_1"/>
    <property type="match status" value="1"/>
</dbReference>
<evidence type="ECO:0000313" key="8">
    <source>
        <dbReference type="Proteomes" id="UP001595887"/>
    </source>
</evidence>
<dbReference type="InterPro" id="IPR027417">
    <property type="entry name" value="P-loop_NTPase"/>
</dbReference>
<dbReference type="SMART" id="SM00382">
    <property type="entry name" value="AAA"/>
    <property type="match status" value="1"/>
</dbReference>
<dbReference type="PANTHER" id="PTHR42794">
    <property type="entry name" value="HEMIN IMPORT ATP-BINDING PROTEIN HMUV"/>
    <property type="match status" value="1"/>
</dbReference>
<keyword evidence="8" id="KW-1185">Reference proteome</keyword>
<evidence type="ECO:0000256" key="2">
    <source>
        <dbReference type="ARBA" id="ARBA00022741"/>
    </source>
</evidence>
<evidence type="ECO:0000256" key="1">
    <source>
        <dbReference type="ARBA" id="ARBA00022448"/>
    </source>
</evidence>
<dbReference type="CDD" id="cd03214">
    <property type="entry name" value="ABC_Iron-Siderophores_B12_Hemin"/>
    <property type="match status" value="1"/>
</dbReference>
<keyword evidence="1" id="KW-0813">Transport</keyword>
<dbReference type="SUPFAM" id="SSF52540">
    <property type="entry name" value="P-loop containing nucleoside triphosphate hydrolases"/>
    <property type="match status" value="1"/>
</dbReference>
<dbReference type="PANTHER" id="PTHR42794:SF1">
    <property type="entry name" value="HEMIN IMPORT ATP-BINDING PROTEIN HMUV"/>
    <property type="match status" value="1"/>
</dbReference>
<dbReference type="Gene3D" id="3.40.50.300">
    <property type="entry name" value="P-loop containing nucleotide triphosphate hydrolases"/>
    <property type="match status" value="1"/>
</dbReference>
<dbReference type="InterPro" id="IPR003439">
    <property type="entry name" value="ABC_transporter-like_ATP-bd"/>
</dbReference>
<dbReference type="InterPro" id="IPR003593">
    <property type="entry name" value="AAA+_ATPase"/>
</dbReference>
<gene>
    <name evidence="7" type="ORF">ACFOWX_09495</name>
</gene>
<organism evidence="7 8">
    <name type="scientific">Sphingorhabdus arenilitoris</name>
    <dbReference type="NCBI Taxonomy" id="1490041"/>
    <lineage>
        <taxon>Bacteria</taxon>
        <taxon>Pseudomonadati</taxon>
        <taxon>Pseudomonadota</taxon>
        <taxon>Alphaproteobacteria</taxon>
        <taxon>Sphingomonadales</taxon>
        <taxon>Sphingomonadaceae</taxon>
        <taxon>Sphingorhabdus</taxon>
    </lineage>
</organism>
<sequence>MFEASGLTVRAGGAILLNDVSVQLPAGQISVILGPNGAGKSTLFGCLSGLLTPDEGAALWDGQNVAAMDAKSRAQRIGLLPQSAAIYWDINVRELVALGRYPFSGVSSKQEDDACIDAAMAATDCAQFSGRRVRSLSGGERARVLLARVLAGRPQWLLADEPLAGLDPRYQMQILRQIRSLAATGTGVALVLHDLTQAARVADHIVLLHQGRVFANGLARDVLTAANMKAVYDIACAIYDDEAGQIAIIPRG</sequence>
<reference evidence="8" key="1">
    <citation type="journal article" date="2019" name="Int. J. Syst. Evol. Microbiol.">
        <title>The Global Catalogue of Microorganisms (GCM) 10K type strain sequencing project: providing services to taxonomists for standard genome sequencing and annotation.</title>
        <authorList>
            <consortium name="The Broad Institute Genomics Platform"/>
            <consortium name="The Broad Institute Genome Sequencing Center for Infectious Disease"/>
            <person name="Wu L."/>
            <person name="Ma J."/>
        </authorList>
    </citation>
    <scope>NUCLEOTIDE SEQUENCE [LARGE SCALE GENOMIC DNA]</scope>
    <source>
        <strain evidence="8">CECT 8531</strain>
    </source>
</reference>
<keyword evidence="3 7" id="KW-0067">ATP-binding</keyword>